<dbReference type="InterPro" id="IPR019489">
    <property type="entry name" value="Clp_ATPase_C"/>
</dbReference>
<name>A0AA41WER2_9BACT</name>
<dbReference type="SMART" id="SM01086">
    <property type="entry name" value="ClpB_D2-small"/>
    <property type="match status" value="1"/>
</dbReference>
<dbReference type="PANTHER" id="PTHR48102">
    <property type="entry name" value="ATP-DEPENDENT CLP PROTEASE ATP-BINDING SUBUNIT CLPX-LIKE, MITOCHONDRIAL-RELATED"/>
    <property type="match status" value="1"/>
</dbReference>
<dbReference type="Pfam" id="PF07724">
    <property type="entry name" value="AAA_2"/>
    <property type="match status" value="1"/>
</dbReference>
<gene>
    <name evidence="8" type="primary">hslU</name>
    <name evidence="8" type="ORF">NET02_05965</name>
</gene>
<protein>
    <submittedName>
        <fullName evidence="8">ATP-dependent protease ATPase subunit HslU</fullName>
    </submittedName>
</protein>
<keyword evidence="8" id="KW-0378">Hydrolase</keyword>
<comment type="caution">
    <text evidence="8">The sequence shown here is derived from an EMBL/GenBank/DDBJ whole genome shotgun (WGS) entry which is preliminary data.</text>
</comment>
<evidence type="ECO:0000256" key="5">
    <source>
        <dbReference type="SAM" id="MobiDB-lite"/>
    </source>
</evidence>
<dbReference type="NCBIfam" id="TIGR00390">
    <property type="entry name" value="hslU"/>
    <property type="match status" value="1"/>
</dbReference>
<comment type="similarity">
    <text evidence="1">Belongs to the ClpX chaperone family. HslU subfamily.</text>
</comment>
<evidence type="ECO:0000259" key="7">
    <source>
        <dbReference type="SMART" id="SM01086"/>
    </source>
</evidence>
<dbReference type="Gene3D" id="1.10.8.60">
    <property type="match status" value="1"/>
</dbReference>
<dbReference type="GO" id="GO:0016887">
    <property type="term" value="F:ATP hydrolysis activity"/>
    <property type="evidence" value="ECO:0007669"/>
    <property type="project" value="InterPro"/>
</dbReference>
<feature type="domain" description="AAA+ ATPase" evidence="6">
    <location>
        <begin position="66"/>
        <end position="379"/>
    </location>
</feature>
<evidence type="ECO:0000256" key="1">
    <source>
        <dbReference type="ARBA" id="ARBA00009771"/>
    </source>
</evidence>
<keyword evidence="2" id="KW-0547">Nucleotide-binding</keyword>
<feature type="region of interest" description="Disordered" evidence="5">
    <location>
        <begin position="159"/>
        <end position="189"/>
    </location>
</feature>
<evidence type="ECO:0000313" key="9">
    <source>
        <dbReference type="Proteomes" id="UP001165306"/>
    </source>
</evidence>
<dbReference type="InterPro" id="IPR027417">
    <property type="entry name" value="P-loop_NTPase"/>
</dbReference>
<dbReference type="EMBL" id="JAMSLR010000003">
    <property type="protein sequence ID" value="MCM8748685.1"/>
    <property type="molecule type" value="Genomic_DNA"/>
</dbReference>
<dbReference type="PANTHER" id="PTHR48102:SF3">
    <property type="entry name" value="ATP-DEPENDENT PROTEASE ATPASE SUBUNIT HSLU"/>
    <property type="match status" value="1"/>
</dbReference>
<dbReference type="RefSeq" id="WP_284056466.1">
    <property type="nucleotide sequence ID" value="NZ_JAMSLR010000003.1"/>
</dbReference>
<organism evidence="8 9">
    <name type="scientific">Thermalbibacter longus</name>
    <dbReference type="NCBI Taxonomy" id="2951981"/>
    <lineage>
        <taxon>Bacteria</taxon>
        <taxon>Pseudomonadati</taxon>
        <taxon>Thermomicrobiota</taxon>
        <taxon>Thermomicrobia</taxon>
        <taxon>Thermomicrobiales</taxon>
        <taxon>Thermomicrobiaceae</taxon>
        <taxon>Thermalbibacter</taxon>
    </lineage>
</organism>
<keyword evidence="9" id="KW-1185">Reference proteome</keyword>
<dbReference type="InterPro" id="IPR003959">
    <property type="entry name" value="ATPase_AAA_core"/>
</dbReference>
<dbReference type="InterPro" id="IPR003593">
    <property type="entry name" value="AAA+_ATPase"/>
</dbReference>
<dbReference type="InterPro" id="IPR050052">
    <property type="entry name" value="ATP-dep_Clp_protease_ClpX"/>
</dbReference>
<dbReference type="SUPFAM" id="SSF52540">
    <property type="entry name" value="P-loop containing nucleoside triphosphate hydrolases"/>
    <property type="match status" value="1"/>
</dbReference>
<keyword evidence="8" id="KW-0645">Protease</keyword>
<dbReference type="GO" id="GO:0051603">
    <property type="term" value="P:proteolysis involved in protein catabolic process"/>
    <property type="evidence" value="ECO:0007669"/>
    <property type="project" value="TreeGrafter"/>
</dbReference>
<dbReference type="Gene3D" id="3.40.50.300">
    <property type="entry name" value="P-loop containing nucleotide triphosphate hydrolases"/>
    <property type="match status" value="2"/>
</dbReference>
<dbReference type="SMART" id="SM00382">
    <property type="entry name" value="AAA"/>
    <property type="match status" value="1"/>
</dbReference>
<evidence type="ECO:0000313" key="8">
    <source>
        <dbReference type="EMBL" id="MCM8748685.1"/>
    </source>
</evidence>
<dbReference type="GO" id="GO:0009376">
    <property type="term" value="C:HslUV protease complex"/>
    <property type="evidence" value="ECO:0007669"/>
    <property type="project" value="InterPro"/>
</dbReference>
<dbReference type="NCBIfam" id="NF003544">
    <property type="entry name" value="PRK05201.1"/>
    <property type="match status" value="1"/>
</dbReference>
<dbReference type="Proteomes" id="UP001165306">
    <property type="component" value="Unassembled WGS sequence"/>
</dbReference>
<dbReference type="FunFam" id="3.40.50.300:FF:000220">
    <property type="entry name" value="ATP-dependent protease ATPase subunit HslU"/>
    <property type="match status" value="1"/>
</dbReference>
<dbReference type="Pfam" id="PF00004">
    <property type="entry name" value="AAA"/>
    <property type="match status" value="1"/>
</dbReference>
<dbReference type="InterPro" id="IPR004491">
    <property type="entry name" value="HslU"/>
</dbReference>
<dbReference type="GO" id="GO:0005524">
    <property type="term" value="F:ATP binding"/>
    <property type="evidence" value="ECO:0007669"/>
    <property type="project" value="UniProtKB-KW"/>
</dbReference>
<keyword evidence="3" id="KW-0067">ATP-binding</keyword>
<keyword evidence="4" id="KW-0143">Chaperone</keyword>
<sequence length="486" mass="55358">MIAEQSMTTNVTRIPTNRALLTPTQIVAELDRYIVGQEQAKRAVAVAIRNRWRWQQLPEDVRRDIVPRNILMIGPTGVGKTEIARRVAKLVDAPFVKVEATKFTEVGYVGRDVESIVRELVEVSISMLHGERLEAVRDEAARAALQRLADLLVEQRQRRQIAEEDEDEDERASSDEAATERRKRRAALKRRMNRQRQRLLDLLNREVLEDETIELDLEGEFDVYFTPADGNGALSLEELQDTFTEFLESFHSRRRTRRVSVREARRILTQQEAQRLVDFDAVVEAAIKRAEESGIIFIDEIDKLISRDGDYGPDISGEGVQRDLLPIVEGSVVMTRYGPVRTDHMLFIAAGAFHNASPSDLIPELQGRFPIRVELQRLSEEDLYRILTVPENALTRQYAELLRVEGVELSFTEDGLREIARLAAEVNARTEDIGARRLSTIMERVLEDVSFNAAELGGQEVRIDAEYVRSRVGDIVADEDLSKFIL</sequence>
<accession>A0AA41WER2</accession>
<dbReference type="GO" id="GO:0008233">
    <property type="term" value="F:peptidase activity"/>
    <property type="evidence" value="ECO:0007669"/>
    <property type="project" value="UniProtKB-KW"/>
</dbReference>
<reference evidence="8" key="1">
    <citation type="submission" date="2022-06" db="EMBL/GenBank/DDBJ databases">
        <title>CFH 74404 Thermomicrobiaceae sp.</title>
        <authorList>
            <person name="Ming H."/>
            <person name="Li W.-J."/>
            <person name="Zhao Z."/>
        </authorList>
    </citation>
    <scope>NUCLEOTIDE SEQUENCE</scope>
    <source>
        <strain evidence="8">CFH 74404</strain>
    </source>
</reference>
<dbReference type="AlphaFoldDB" id="A0AA41WER2"/>
<evidence type="ECO:0000256" key="3">
    <source>
        <dbReference type="ARBA" id="ARBA00022840"/>
    </source>
</evidence>
<feature type="compositionally biased region" description="Basic and acidic residues" evidence="5">
    <location>
        <begin position="171"/>
        <end position="180"/>
    </location>
</feature>
<feature type="domain" description="Clp ATPase C-terminal" evidence="7">
    <location>
        <begin position="378"/>
        <end position="477"/>
    </location>
</feature>
<evidence type="ECO:0000256" key="2">
    <source>
        <dbReference type="ARBA" id="ARBA00022741"/>
    </source>
</evidence>
<evidence type="ECO:0000259" key="6">
    <source>
        <dbReference type="SMART" id="SM00382"/>
    </source>
</evidence>
<evidence type="ECO:0000256" key="4">
    <source>
        <dbReference type="ARBA" id="ARBA00023186"/>
    </source>
</evidence>
<proteinExistence type="inferred from homology"/>